<keyword evidence="1" id="KW-0732">Signal</keyword>
<dbReference type="AlphaFoldDB" id="A0A131YG47"/>
<protein>
    <submittedName>
        <fullName evidence="2">Uncharacterized protein</fullName>
    </submittedName>
</protein>
<organism evidence="2">
    <name type="scientific">Rhipicephalus appendiculatus</name>
    <name type="common">Brown ear tick</name>
    <dbReference type="NCBI Taxonomy" id="34631"/>
    <lineage>
        <taxon>Eukaryota</taxon>
        <taxon>Metazoa</taxon>
        <taxon>Ecdysozoa</taxon>
        <taxon>Arthropoda</taxon>
        <taxon>Chelicerata</taxon>
        <taxon>Arachnida</taxon>
        <taxon>Acari</taxon>
        <taxon>Parasitiformes</taxon>
        <taxon>Ixodida</taxon>
        <taxon>Ixodoidea</taxon>
        <taxon>Ixodidae</taxon>
        <taxon>Rhipicephalinae</taxon>
        <taxon>Rhipicephalus</taxon>
        <taxon>Rhipicephalus</taxon>
    </lineage>
</organism>
<reference evidence="2" key="1">
    <citation type="journal article" date="2016" name="Ticks Tick Borne Dis.">
        <title>De novo assembly and annotation of the salivary gland transcriptome of Rhipicephalus appendiculatus male and female ticks during blood feeding.</title>
        <authorList>
            <person name="de Castro M.H."/>
            <person name="de Klerk D."/>
            <person name="Pienaar R."/>
            <person name="Latif A.A."/>
            <person name="Rees D.J."/>
            <person name="Mans B.J."/>
        </authorList>
    </citation>
    <scope>NUCLEOTIDE SEQUENCE</scope>
    <source>
        <tissue evidence="2">Salivary glands</tissue>
    </source>
</reference>
<proteinExistence type="predicted"/>
<evidence type="ECO:0000313" key="2">
    <source>
        <dbReference type="EMBL" id="JAP77452.1"/>
    </source>
</evidence>
<accession>A0A131YG47</accession>
<feature type="signal peptide" evidence="1">
    <location>
        <begin position="1"/>
        <end position="23"/>
    </location>
</feature>
<sequence>MTAINQCALYSAMLCIFVTLTASMRTAQIPRLCKQVEVCQHYWEIMCRSRAGKWSLSCGKHKETCQHYWRRTCATSSIPFCGINRLHCVCRCVQATAL</sequence>
<feature type="chain" id="PRO_5007285108" evidence="1">
    <location>
        <begin position="24"/>
        <end position="98"/>
    </location>
</feature>
<evidence type="ECO:0000256" key="1">
    <source>
        <dbReference type="SAM" id="SignalP"/>
    </source>
</evidence>
<name>A0A131YG47_RHIAP</name>
<dbReference type="EMBL" id="GEDV01011105">
    <property type="protein sequence ID" value="JAP77452.1"/>
    <property type="molecule type" value="Transcribed_RNA"/>
</dbReference>